<dbReference type="PANTHER" id="PTHR34293">
    <property type="entry name" value="HTH-TYPE TRANSCRIPTIONAL REGULATOR TRMBL2"/>
    <property type="match status" value="1"/>
</dbReference>
<dbReference type="InterPro" id="IPR051797">
    <property type="entry name" value="TrmB-like"/>
</dbReference>
<dbReference type="InterPro" id="IPR036388">
    <property type="entry name" value="WH-like_DNA-bd_sf"/>
</dbReference>
<dbReference type="PROSITE" id="PS50043">
    <property type="entry name" value="HTH_LUXR_2"/>
    <property type="match status" value="1"/>
</dbReference>
<sequence length="356" mass="38578">MGERMTSFEWPQTCAPVPSLVRWGLSPDADLVYRALAAAGPQTGRWLAHDLGLAPRRVEAATEELLAVDAVRGAAVRPAGGRTEWGWRVAPVDGVVGALRRRHRRRPTPRDDVRRHHALIAGMVAQGDDPDGRHLRVHTGAAAIRSRIAHLVDAERIEHLVLNPERAFSPAVAAAALPLDRKQIERGIQVRNCGVPAPDGDRSSAAVLRLARPGGEYRERDDIPAKLMVFDRRVALLPSDPLNLSAGAVEFDQPSVVAATVALFEQVWSTARDPRKGGVPPIVLTTREQAIVALLAEGQTDPVVARNLGISERTIAYTLRALMDRLGVENRFQLGLVLGAAHAVTPPVDEPRTGEE</sequence>
<dbReference type="GO" id="GO:0003677">
    <property type="term" value="F:DNA binding"/>
    <property type="evidence" value="ECO:0007669"/>
    <property type="project" value="InterPro"/>
</dbReference>
<gene>
    <name evidence="2" type="ORF">Vau01_087290</name>
</gene>
<dbReference type="SUPFAM" id="SSF46894">
    <property type="entry name" value="C-terminal effector domain of the bipartite response regulators"/>
    <property type="match status" value="1"/>
</dbReference>
<accession>A0A8J4E4M9</accession>
<keyword evidence="3" id="KW-1185">Reference proteome</keyword>
<dbReference type="Proteomes" id="UP000612585">
    <property type="component" value="Unassembled WGS sequence"/>
</dbReference>
<dbReference type="InterPro" id="IPR000792">
    <property type="entry name" value="Tscrpt_reg_LuxR_C"/>
</dbReference>
<evidence type="ECO:0000259" key="1">
    <source>
        <dbReference type="PROSITE" id="PS50043"/>
    </source>
</evidence>
<dbReference type="Pfam" id="PF00196">
    <property type="entry name" value="GerE"/>
    <property type="match status" value="1"/>
</dbReference>
<dbReference type="Gene3D" id="1.10.10.10">
    <property type="entry name" value="Winged helix-like DNA-binding domain superfamily/Winged helix DNA-binding domain"/>
    <property type="match status" value="1"/>
</dbReference>
<proteinExistence type="predicted"/>
<organism evidence="2 3">
    <name type="scientific">Virgisporangium aurantiacum</name>
    <dbReference type="NCBI Taxonomy" id="175570"/>
    <lineage>
        <taxon>Bacteria</taxon>
        <taxon>Bacillati</taxon>
        <taxon>Actinomycetota</taxon>
        <taxon>Actinomycetes</taxon>
        <taxon>Micromonosporales</taxon>
        <taxon>Micromonosporaceae</taxon>
        <taxon>Virgisporangium</taxon>
    </lineage>
</organism>
<dbReference type="PANTHER" id="PTHR34293:SF1">
    <property type="entry name" value="HTH-TYPE TRANSCRIPTIONAL REGULATOR TRMBL2"/>
    <property type="match status" value="1"/>
</dbReference>
<reference evidence="2" key="1">
    <citation type="submission" date="2021-01" db="EMBL/GenBank/DDBJ databases">
        <title>Whole genome shotgun sequence of Virgisporangium aurantiacum NBRC 16421.</title>
        <authorList>
            <person name="Komaki H."/>
            <person name="Tamura T."/>
        </authorList>
    </citation>
    <scope>NUCLEOTIDE SEQUENCE</scope>
    <source>
        <strain evidence="2">NBRC 16421</strain>
    </source>
</reference>
<comment type="caution">
    <text evidence="2">The sequence shown here is derived from an EMBL/GenBank/DDBJ whole genome shotgun (WGS) entry which is preliminary data.</text>
</comment>
<dbReference type="SMART" id="SM00421">
    <property type="entry name" value="HTH_LUXR"/>
    <property type="match status" value="1"/>
</dbReference>
<evidence type="ECO:0000313" key="2">
    <source>
        <dbReference type="EMBL" id="GIJ61213.1"/>
    </source>
</evidence>
<dbReference type="PRINTS" id="PR00038">
    <property type="entry name" value="HTHLUXR"/>
</dbReference>
<dbReference type="GO" id="GO:0006355">
    <property type="term" value="P:regulation of DNA-templated transcription"/>
    <property type="evidence" value="ECO:0007669"/>
    <property type="project" value="InterPro"/>
</dbReference>
<name>A0A8J4E4M9_9ACTN</name>
<dbReference type="AlphaFoldDB" id="A0A8J4E4M9"/>
<dbReference type="EMBL" id="BOPG01000064">
    <property type="protein sequence ID" value="GIJ61213.1"/>
    <property type="molecule type" value="Genomic_DNA"/>
</dbReference>
<dbReference type="InterPro" id="IPR016032">
    <property type="entry name" value="Sig_transdc_resp-reg_C-effctor"/>
</dbReference>
<protein>
    <recommendedName>
        <fullName evidence="1">HTH luxR-type domain-containing protein</fullName>
    </recommendedName>
</protein>
<feature type="domain" description="HTH luxR-type" evidence="1">
    <location>
        <begin position="277"/>
        <end position="342"/>
    </location>
</feature>
<evidence type="ECO:0000313" key="3">
    <source>
        <dbReference type="Proteomes" id="UP000612585"/>
    </source>
</evidence>
<dbReference type="CDD" id="cd06170">
    <property type="entry name" value="LuxR_C_like"/>
    <property type="match status" value="1"/>
</dbReference>